<dbReference type="EMBL" id="ABEU02000017">
    <property type="protein sequence ID" value="PNR36015.1"/>
    <property type="molecule type" value="Genomic_DNA"/>
</dbReference>
<name>A0A2K1J3B0_PHYPA</name>
<dbReference type="Proteomes" id="UP000006727">
    <property type="component" value="Chromosome 17"/>
</dbReference>
<dbReference type="InterPro" id="IPR040361">
    <property type="entry name" value="TPD1"/>
</dbReference>
<keyword evidence="1" id="KW-0732">Signal</keyword>
<organism evidence="2">
    <name type="scientific">Physcomitrium patens</name>
    <name type="common">Spreading-leaved earth moss</name>
    <name type="synonym">Physcomitrella patens</name>
    <dbReference type="NCBI Taxonomy" id="3218"/>
    <lineage>
        <taxon>Eukaryota</taxon>
        <taxon>Viridiplantae</taxon>
        <taxon>Streptophyta</taxon>
        <taxon>Embryophyta</taxon>
        <taxon>Bryophyta</taxon>
        <taxon>Bryophytina</taxon>
        <taxon>Bryopsida</taxon>
        <taxon>Funariidae</taxon>
        <taxon>Funariales</taxon>
        <taxon>Funariaceae</taxon>
        <taxon>Physcomitrium</taxon>
    </lineage>
</organism>
<dbReference type="InParanoid" id="A0A2K1J3B0"/>
<evidence type="ECO:0000313" key="4">
    <source>
        <dbReference type="Proteomes" id="UP000006727"/>
    </source>
</evidence>
<reference evidence="3" key="3">
    <citation type="submission" date="2020-12" db="UniProtKB">
        <authorList>
            <consortium name="EnsemblPlants"/>
        </authorList>
    </citation>
    <scope>IDENTIFICATION</scope>
</reference>
<dbReference type="Gramene" id="Pp3c17_9800V3.1">
    <property type="protein sequence ID" value="Pp3c17_9800V3.1"/>
    <property type="gene ID" value="Pp3c17_9800"/>
</dbReference>
<accession>A0A2K1J3B0</accession>
<reference evidence="2 4" key="1">
    <citation type="journal article" date="2008" name="Science">
        <title>The Physcomitrella genome reveals evolutionary insights into the conquest of land by plants.</title>
        <authorList>
            <person name="Rensing S."/>
            <person name="Lang D."/>
            <person name="Zimmer A."/>
            <person name="Terry A."/>
            <person name="Salamov A."/>
            <person name="Shapiro H."/>
            <person name="Nishiyama T."/>
            <person name="Perroud P.-F."/>
            <person name="Lindquist E."/>
            <person name="Kamisugi Y."/>
            <person name="Tanahashi T."/>
            <person name="Sakakibara K."/>
            <person name="Fujita T."/>
            <person name="Oishi K."/>
            <person name="Shin-I T."/>
            <person name="Kuroki Y."/>
            <person name="Toyoda A."/>
            <person name="Suzuki Y."/>
            <person name="Hashimoto A."/>
            <person name="Yamaguchi K."/>
            <person name="Sugano A."/>
            <person name="Kohara Y."/>
            <person name="Fujiyama A."/>
            <person name="Anterola A."/>
            <person name="Aoki S."/>
            <person name="Ashton N."/>
            <person name="Barbazuk W.B."/>
            <person name="Barker E."/>
            <person name="Bennetzen J."/>
            <person name="Bezanilla M."/>
            <person name="Blankenship R."/>
            <person name="Cho S.H."/>
            <person name="Dutcher S."/>
            <person name="Estelle M."/>
            <person name="Fawcett J.A."/>
            <person name="Gundlach H."/>
            <person name="Hanada K."/>
            <person name="Heyl A."/>
            <person name="Hicks K.A."/>
            <person name="Hugh J."/>
            <person name="Lohr M."/>
            <person name="Mayer K."/>
            <person name="Melkozernov A."/>
            <person name="Murata T."/>
            <person name="Nelson D."/>
            <person name="Pils B."/>
            <person name="Prigge M."/>
            <person name="Reiss B."/>
            <person name="Renner T."/>
            <person name="Rombauts S."/>
            <person name="Rushton P."/>
            <person name="Sanderfoot A."/>
            <person name="Schween G."/>
            <person name="Shiu S.-H."/>
            <person name="Stueber K."/>
            <person name="Theodoulou F.L."/>
            <person name="Tu H."/>
            <person name="Van de Peer Y."/>
            <person name="Verrier P.J."/>
            <person name="Waters E."/>
            <person name="Wood A."/>
            <person name="Yang L."/>
            <person name="Cove D."/>
            <person name="Cuming A."/>
            <person name="Hasebe M."/>
            <person name="Lucas S."/>
            <person name="Mishler D.B."/>
            <person name="Reski R."/>
            <person name="Grigoriev I."/>
            <person name="Quatrano R.S."/>
            <person name="Boore J.L."/>
        </authorList>
    </citation>
    <scope>NUCLEOTIDE SEQUENCE [LARGE SCALE GENOMIC DNA]</scope>
    <source>
        <strain evidence="3 4">cv. Gransden 2004</strain>
    </source>
</reference>
<keyword evidence="4" id="KW-1185">Reference proteome</keyword>
<evidence type="ECO:0000256" key="1">
    <source>
        <dbReference type="ARBA" id="ARBA00022729"/>
    </source>
</evidence>
<reference evidence="2 4" key="2">
    <citation type="journal article" date="2018" name="Plant J.">
        <title>The Physcomitrella patens chromosome-scale assembly reveals moss genome structure and evolution.</title>
        <authorList>
            <person name="Lang D."/>
            <person name="Ullrich K.K."/>
            <person name="Murat F."/>
            <person name="Fuchs J."/>
            <person name="Jenkins J."/>
            <person name="Haas F.B."/>
            <person name="Piednoel M."/>
            <person name="Gundlach H."/>
            <person name="Van Bel M."/>
            <person name="Meyberg R."/>
            <person name="Vives C."/>
            <person name="Morata J."/>
            <person name="Symeonidi A."/>
            <person name="Hiss M."/>
            <person name="Muchero W."/>
            <person name="Kamisugi Y."/>
            <person name="Saleh O."/>
            <person name="Blanc G."/>
            <person name="Decker E.L."/>
            <person name="van Gessel N."/>
            <person name="Grimwood J."/>
            <person name="Hayes R.D."/>
            <person name="Graham S.W."/>
            <person name="Gunter L.E."/>
            <person name="McDaniel S.F."/>
            <person name="Hoernstein S.N.W."/>
            <person name="Larsson A."/>
            <person name="Li F.W."/>
            <person name="Perroud P.F."/>
            <person name="Phillips J."/>
            <person name="Ranjan P."/>
            <person name="Rokshar D.S."/>
            <person name="Rothfels C.J."/>
            <person name="Schneider L."/>
            <person name="Shu S."/>
            <person name="Stevenson D.W."/>
            <person name="Thummler F."/>
            <person name="Tillich M."/>
            <person name="Villarreal Aguilar J.C."/>
            <person name="Widiez T."/>
            <person name="Wong G.K."/>
            <person name="Wymore A."/>
            <person name="Zhang Y."/>
            <person name="Zimmer A.D."/>
            <person name="Quatrano R.S."/>
            <person name="Mayer K.F.X."/>
            <person name="Goodstein D."/>
            <person name="Casacuberta J.M."/>
            <person name="Vandepoele K."/>
            <person name="Reski R."/>
            <person name="Cuming A.C."/>
            <person name="Tuskan G.A."/>
            <person name="Maumus F."/>
            <person name="Salse J."/>
            <person name="Schmutz J."/>
            <person name="Rensing S.A."/>
        </authorList>
    </citation>
    <scope>NUCLEOTIDE SEQUENCE [LARGE SCALE GENOMIC DNA]</scope>
    <source>
        <strain evidence="3 4">cv. Gransden 2004</strain>
    </source>
</reference>
<gene>
    <name evidence="2" type="ORF">PHYPA_021865</name>
</gene>
<protein>
    <submittedName>
        <fullName evidence="2 3">Uncharacterized protein</fullName>
    </submittedName>
</protein>
<dbReference type="AlphaFoldDB" id="A0A2K1J3B0"/>
<evidence type="ECO:0000313" key="3">
    <source>
        <dbReference type="EnsemblPlants" id="Pp3c17_9800V3.1"/>
    </source>
</evidence>
<evidence type="ECO:0000313" key="2">
    <source>
        <dbReference type="EMBL" id="PNR36015.1"/>
    </source>
</evidence>
<dbReference type="EnsemblPlants" id="Pp3c17_9800V3.1">
    <property type="protein sequence ID" value="Pp3c17_9800V3.1"/>
    <property type="gene ID" value="Pp3c17_9800"/>
</dbReference>
<dbReference type="GO" id="GO:0001709">
    <property type="term" value="P:cell fate determination"/>
    <property type="evidence" value="ECO:0000318"/>
    <property type="project" value="GO_Central"/>
</dbReference>
<dbReference type="Pfam" id="PF24068">
    <property type="entry name" value="TPD1_C"/>
    <property type="match status" value="1"/>
</dbReference>
<sequence>MLHSLISSIVNNPVPIFVLETADVRITTDIVDRIVPYSAPAGIHVFCDWLAKSPPPNPNIFHHNSSDDCLVNEDSPLFHGVII</sequence>
<proteinExistence type="predicted"/>